<dbReference type="InterPro" id="IPR001633">
    <property type="entry name" value="EAL_dom"/>
</dbReference>
<dbReference type="InterPro" id="IPR043128">
    <property type="entry name" value="Rev_trsase/Diguanyl_cyclase"/>
</dbReference>
<evidence type="ECO:0000259" key="2">
    <source>
        <dbReference type="PROSITE" id="PS50883"/>
    </source>
</evidence>
<evidence type="ECO:0000313" key="4">
    <source>
        <dbReference type="EMBL" id="APD10444.1"/>
    </source>
</evidence>
<dbReference type="EMBL" id="CP016313">
    <property type="protein sequence ID" value="APD10444.1"/>
    <property type="molecule type" value="Genomic_DNA"/>
</dbReference>
<dbReference type="Gene3D" id="3.30.450.20">
    <property type="entry name" value="PAS domain"/>
    <property type="match status" value="1"/>
</dbReference>
<dbReference type="Gene3D" id="3.30.70.270">
    <property type="match status" value="1"/>
</dbReference>
<dbReference type="SMART" id="SM00052">
    <property type="entry name" value="EAL"/>
    <property type="match status" value="1"/>
</dbReference>
<dbReference type="PANTHER" id="PTHR44757">
    <property type="entry name" value="DIGUANYLATE CYCLASE DGCP"/>
    <property type="match status" value="1"/>
</dbReference>
<dbReference type="NCBIfam" id="TIGR00254">
    <property type="entry name" value="GGDEF"/>
    <property type="match status" value="1"/>
</dbReference>
<dbReference type="InterPro" id="IPR029787">
    <property type="entry name" value="Nucleotide_cyclase"/>
</dbReference>
<dbReference type="InterPro" id="IPR000160">
    <property type="entry name" value="GGDEF_dom"/>
</dbReference>
<dbReference type="CDD" id="cd01949">
    <property type="entry name" value="GGDEF"/>
    <property type="match status" value="1"/>
</dbReference>
<reference evidence="5" key="1">
    <citation type="submission" date="2016-06" db="EMBL/GenBank/DDBJ databases">
        <title>Whole genome sequencing of Thermus brockianus strain GE-1.</title>
        <authorList>
            <person name="Schaefers C."/>
            <person name="Blank S."/>
            <person name="Wiebusch S."/>
            <person name="Elleuche S."/>
            <person name="Antranikian G."/>
        </authorList>
    </citation>
    <scope>NUCLEOTIDE SEQUENCE [LARGE SCALE GENOMIC DNA]</scope>
    <source>
        <strain evidence="5">GE-1</strain>
        <plasmid evidence="5">ptb1</plasmid>
    </source>
</reference>
<dbReference type="SMART" id="SM00091">
    <property type="entry name" value="PAS"/>
    <property type="match status" value="1"/>
</dbReference>
<dbReference type="NCBIfam" id="TIGR00229">
    <property type="entry name" value="sensory_box"/>
    <property type="match status" value="1"/>
</dbReference>
<dbReference type="Pfam" id="PF00990">
    <property type="entry name" value="GGDEF"/>
    <property type="match status" value="1"/>
</dbReference>
<dbReference type="SUPFAM" id="SSF141868">
    <property type="entry name" value="EAL domain-like"/>
    <property type="match status" value="1"/>
</dbReference>
<dbReference type="PROSITE" id="PS50883">
    <property type="entry name" value="EAL"/>
    <property type="match status" value="1"/>
</dbReference>
<organism evidence="4 5">
    <name type="scientific">Thermus brockianus</name>
    <dbReference type="NCBI Taxonomy" id="56956"/>
    <lineage>
        <taxon>Bacteria</taxon>
        <taxon>Thermotogati</taxon>
        <taxon>Deinococcota</taxon>
        <taxon>Deinococci</taxon>
        <taxon>Thermales</taxon>
        <taxon>Thermaceae</taxon>
        <taxon>Thermus</taxon>
    </lineage>
</organism>
<dbReference type="SMART" id="SM00267">
    <property type="entry name" value="GGDEF"/>
    <property type="match status" value="1"/>
</dbReference>
<dbReference type="InterPro" id="IPR003018">
    <property type="entry name" value="GAF"/>
</dbReference>
<dbReference type="InterPro" id="IPR035919">
    <property type="entry name" value="EAL_sf"/>
</dbReference>
<dbReference type="PROSITE" id="PS50887">
    <property type="entry name" value="GGDEF"/>
    <property type="match status" value="1"/>
</dbReference>
<dbReference type="Pfam" id="PF13185">
    <property type="entry name" value="GAF_2"/>
    <property type="match status" value="2"/>
</dbReference>
<dbReference type="CDD" id="cd01948">
    <property type="entry name" value="EAL"/>
    <property type="match status" value="1"/>
</dbReference>
<protein>
    <submittedName>
        <fullName evidence="4">GGDEF domain-containing protein</fullName>
    </submittedName>
</protein>
<dbReference type="Gene3D" id="3.20.20.450">
    <property type="entry name" value="EAL domain"/>
    <property type="match status" value="1"/>
</dbReference>
<dbReference type="InterPro" id="IPR052155">
    <property type="entry name" value="Biofilm_reg_signaling"/>
</dbReference>
<feature type="domain" description="PAS" evidence="1">
    <location>
        <begin position="290"/>
        <end position="336"/>
    </location>
</feature>
<dbReference type="KEGG" id="tbc:A0O31_02419"/>
<dbReference type="InterPro" id="IPR000014">
    <property type="entry name" value="PAS"/>
</dbReference>
<gene>
    <name evidence="4" type="ORF">A0O31_02419</name>
</gene>
<feature type="domain" description="EAL" evidence="2">
    <location>
        <begin position="740"/>
        <end position="974"/>
    </location>
</feature>
<dbReference type="CDD" id="cd00130">
    <property type="entry name" value="PAS"/>
    <property type="match status" value="1"/>
</dbReference>
<dbReference type="InterPro" id="IPR035965">
    <property type="entry name" value="PAS-like_dom_sf"/>
</dbReference>
<dbReference type="PROSITE" id="PS50112">
    <property type="entry name" value="PAS"/>
    <property type="match status" value="1"/>
</dbReference>
<name>A0A1J0LWP7_THEBO</name>
<geneLocation type="plasmid" evidence="5">
    <name>ptb1</name>
</geneLocation>
<dbReference type="PANTHER" id="PTHR44757:SF2">
    <property type="entry name" value="BIOFILM ARCHITECTURE MAINTENANCE PROTEIN MBAA"/>
    <property type="match status" value="1"/>
</dbReference>
<dbReference type="SMART" id="SM00065">
    <property type="entry name" value="GAF"/>
    <property type="match status" value="1"/>
</dbReference>
<dbReference type="SUPFAM" id="SSF55073">
    <property type="entry name" value="Nucleotide cyclase"/>
    <property type="match status" value="1"/>
</dbReference>
<dbReference type="Pfam" id="PF00563">
    <property type="entry name" value="EAL"/>
    <property type="match status" value="1"/>
</dbReference>
<accession>A0A1J0LWP7</accession>
<dbReference type="SUPFAM" id="SSF55781">
    <property type="entry name" value="GAF domain-like"/>
    <property type="match status" value="2"/>
</dbReference>
<proteinExistence type="predicted"/>
<dbReference type="Gene3D" id="3.30.450.40">
    <property type="match status" value="2"/>
</dbReference>
<sequence>MSLEGKGAIFLRQGQGLRLVVGRYLDEPLQRLCARVPLGRCLCGRVGLSGKALVVQEVGEAHEIRYPGMPPHGHAIYPLKVGERVLGVLTLYLPPGRLLSAEEAALLETAAGLLALAVLRERAERAARVVRRAALALWQASDERAFLQEVCSLLVDEGYLLAWVGEALPGGQVRVYEGAGAVGYLEGLLVRWDETPEGQGPTGRAIRSGESQVLRDVEGDPRYGPWRNRAQAFGFASSAALPLRVENRVWGALNVYAPESDAFDAEELSLLRTLAQLVSRGLERFRIEAKVHLLAQVVEEVPESIFLTDLEGRIFYANPAACRRTGYTLEELLGQNPRLFKSGKNPQTFYQELWETLRRGEIFQGVFWNRSKTGRILVEHKILTPIRDDQGQVIAFASTGREITREYMLSRLQGAMRSYLEGLLREGVQAHGLRGLLREVLEAVPGAEMAALLLKGKDGLFSFAELVGEWDPRWKEWVLPPEALAHLSQYGTLSQLELERLAMRLPEETRALVVNGLGTLKDAVYVRLERGGETRGFLVVGSYRWRMAPEVEEALRFLAVEIQGVLEWEEAQVLSRWLSLHDPVTGLPNRTFLEMEHAKVRGPLGFFLLELEGVSEINQTHGRAAGDEVLRILAGRFQTLLPPEGKLYRTGEVELLFILPVEPVRAVEFYQRLKEALNEPVYVANEAVRLGGAVSAVFAPEDGQDMSSLLRRADLALRRAKREGGLAFFNPVMEEAHRRRQDILSGLEAALRERGLRLFAQPIVDVPTGRTLALELLLRWPRKGEFVPASEFIPLAEETGLVVELDLYVLREIVAWPELGTCLHVNVSARTLHDERLLAALEALRGRRLRLEVTEYTLADAKAEQVLERIKAMGFGLALDDFGQGFASLRSLIRFPFSVVKVDRAFTWGIGKDPKAEVALRSILSLTQELGLLVVAEGVETEAQRTWLLEAGYPLAQGYLLGRPEPLEFYMDSA</sequence>
<dbReference type="Pfam" id="PF13426">
    <property type="entry name" value="PAS_9"/>
    <property type="match status" value="1"/>
</dbReference>
<evidence type="ECO:0000259" key="3">
    <source>
        <dbReference type="PROSITE" id="PS50887"/>
    </source>
</evidence>
<keyword evidence="4" id="KW-0614">Plasmid</keyword>
<dbReference type="AlphaFoldDB" id="A0A1J0LWP7"/>
<dbReference type="Proteomes" id="UP000182993">
    <property type="component" value="Plasmid pTB1"/>
</dbReference>
<dbReference type="SUPFAM" id="SSF55785">
    <property type="entry name" value="PYP-like sensor domain (PAS domain)"/>
    <property type="match status" value="1"/>
</dbReference>
<evidence type="ECO:0000259" key="1">
    <source>
        <dbReference type="PROSITE" id="PS50112"/>
    </source>
</evidence>
<feature type="domain" description="GGDEF" evidence="3">
    <location>
        <begin position="602"/>
        <end position="731"/>
    </location>
</feature>
<dbReference type="InterPro" id="IPR029016">
    <property type="entry name" value="GAF-like_dom_sf"/>
</dbReference>
<evidence type="ECO:0000313" key="5">
    <source>
        <dbReference type="Proteomes" id="UP000182993"/>
    </source>
</evidence>